<dbReference type="OrthoDB" id="9763933at2"/>
<dbReference type="InterPro" id="IPR052176">
    <property type="entry name" value="Glycosyl_Hydrlase_43_Enz"/>
</dbReference>
<reference evidence="9 10" key="1">
    <citation type="submission" date="2016-12" db="EMBL/GenBank/DDBJ databases">
        <title>Trade-off between light-utilization and light-protection in marine flavobacteria.</title>
        <authorList>
            <person name="Kumagai Y."/>
            <person name="Yoshizawa S."/>
            <person name="Kogure K."/>
            <person name="Iwasaki W."/>
        </authorList>
    </citation>
    <scope>NUCLEOTIDE SEQUENCE [LARGE SCALE GENOMIC DNA]</scope>
    <source>
        <strain evidence="9 10">KCTC 12100</strain>
    </source>
</reference>
<dbReference type="AlphaFoldDB" id="A0A2P6CCM0"/>
<evidence type="ECO:0000256" key="3">
    <source>
        <dbReference type="ARBA" id="ARBA00022801"/>
    </source>
</evidence>
<evidence type="ECO:0000256" key="6">
    <source>
        <dbReference type="PIRSR" id="PIRSR606710-2"/>
    </source>
</evidence>
<dbReference type="PANTHER" id="PTHR43772:SF2">
    <property type="entry name" value="PUTATIVE (AFU_ORTHOLOGUE AFUA_2G04480)-RELATED"/>
    <property type="match status" value="1"/>
</dbReference>
<evidence type="ECO:0000313" key="10">
    <source>
        <dbReference type="Proteomes" id="UP000247345"/>
    </source>
</evidence>
<keyword evidence="2" id="KW-0624">Polysaccharide degradation</keyword>
<feature type="chain" id="PRO_5015167120" description="CBM6 domain-containing protein" evidence="8">
    <location>
        <begin position="21"/>
        <end position="453"/>
    </location>
</feature>
<comment type="caution">
    <text evidence="9">The sequence shown here is derived from an EMBL/GenBank/DDBJ whole genome shotgun (WGS) entry which is preliminary data.</text>
</comment>
<evidence type="ECO:0008006" key="11">
    <source>
        <dbReference type="Google" id="ProtNLM"/>
    </source>
</evidence>
<evidence type="ECO:0000256" key="5">
    <source>
        <dbReference type="ARBA" id="ARBA00023295"/>
    </source>
</evidence>
<dbReference type="EMBL" id="MSCK01000001">
    <property type="protein sequence ID" value="PQJ72633.1"/>
    <property type="molecule type" value="Genomic_DNA"/>
</dbReference>
<dbReference type="Proteomes" id="UP000247345">
    <property type="component" value="Unassembled WGS sequence"/>
</dbReference>
<keyword evidence="10" id="KW-1185">Reference proteome</keyword>
<dbReference type="GO" id="GO:0045493">
    <property type="term" value="P:xylan catabolic process"/>
    <property type="evidence" value="ECO:0007669"/>
    <property type="project" value="UniProtKB-KW"/>
</dbReference>
<protein>
    <recommendedName>
        <fullName evidence="11">CBM6 domain-containing protein</fullName>
    </recommendedName>
</protein>
<accession>A0A2P6CCM0</accession>
<feature type="site" description="Important for catalytic activity, responsible for pKa modulation of the active site Glu and correct orientation of both the proton donor and substrate" evidence="6">
    <location>
        <position position="148"/>
    </location>
</feature>
<sequence length="453" mass="52057">MSKKISNLLVVLMIAFNSYSQNPIVPNKGLNDPHVHIFNDTAYVYASHDKSIDNKKFVMEDWWIWSSPDLVNWKKESVLKPEDTYIGKPFSRCWATDVAYKNGKYYWYFSEENQQTGVVVGNSPTGPWKDVLGKPLLSSELTPTDEYDMAILEDNGSHYIVFGVWDYYIAKLNDDMISLAEKPKKIEIINPRGPYNLDGKNLKKPTDDKPFMHKFNGKYYLSWGVFYGVSDNPYGPFDCKGTILNKASFAKGYDAPTWPTGFQQGRHGSFFEWHNQTYFAYCDISQTGNRYFRDTFISYIHYKENGEIATIRVDGIGVANYNANQPKIEAEDYFKSKGFIKKEMNNGFVVETTSNKSYLNFPNVKGGDQVSQLTLKVAAPDGGLFSIEIRKDKLDGQLVSKRVLKLNPNKNDFEDVVFDLKLLSDTENLYFLIDQNEHKKLKVDSFHFLNNKN</sequence>
<evidence type="ECO:0000313" key="9">
    <source>
        <dbReference type="EMBL" id="PQJ72633.1"/>
    </source>
</evidence>
<dbReference type="GO" id="GO:0004553">
    <property type="term" value="F:hydrolase activity, hydrolyzing O-glycosyl compounds"/>
    <property type="evidence" value="ECO:0007669"/>
    <property type="project" value="InterPro"/>
</dbReference>
<name>A0A2P6CCM0_9FLAO</name>
<keyword evidence="5 7" id="KW-0326">Glycosidase</keyword>
<comment type="similarity">
    <text evidence="1 7">Belongs to the glycosyl hydrolase 43 family.</text>
</comment>
<dbReference type="SUPFAM" id="SSF49785">
    <property type="entry name" value="Galactose-binding domain-like"/>
    <property type="match status" value="1"/>
</dbReference>
<dbReference type="RefSeq" id="WP_105048292.1">
    <property type="nucleotide sequence ID" value="NZ_CP150661.1"/>
</dbReference>
<dbReference type="Gene3D" id="2.60.120.260">
    <property type="entry name" value="Galactose-binding domain-like"/>
    <property type="match status" value="1"/>
</dbReference>
<feature type="signal peptide" evidence="8">
    <location>
        <begin position="1"/>
        <end position="20"/>
    </location>
</feature>
<keyword evidence="2" id="KW-0858">Xylan degradation</keyword>
<dbReference type="InterPro" id="IPR008979">
    <property type="entry name" value="Galactose-bd-like_sf"/>
</dbReference>
<organism evidence="9 10">
    <name type="scientific">Polaribacter butkevichii</name>
    <dbReference type="NCBI Taxonomy" id="218490"/>
    <lineage>
        <taxon>Bacteria</taxon>
        <taxon>Pseudomonadati</taxon>
        <taxon>Bacteroidota</taxon>
        <taxon>Flavobacteriia</taxon>
        <taxon>Flavobacteriales</taxon>
        <taxon>Flavobacteriaceae</taxon>
    </lineage>
</organism>
<keyword evidence="8" id="KW-0732">Signal</keyword>
<gene>
    <name evidence="9" type="ORF">BTO14_04905</name>
</gene>
<dbReference type="InterPro" id="IPR006710">
    <property type="entry name" value="Glyco_hydro_43"/>
</dbReference>
<dbReference type="CDD" id="cd04084">
    <property type="entry name" value="CBM6_xylanase-like"/>
    <property type="match status" value="1"/>
</dbReference>
<dbReference type="Gene3D" id="2.115.10.20">
    <property type="entry name" value="Glycosyl hydrolase domain, family 43"/>
    <property type="match status" value="1"/>
</dbReference>
<evidence type="ECO:0000256" key="8">
    <source>
        <dbReference type="SAM" id="SignalP"/>
    </source>
</evidence>
<evidence type="ECO:0000256" key="2">
    <source>
        <dbReference type="ARBA" id="ARBA00022651"/>
    </source>
</evidence>
<dbReference type="SUPFAM" id="SSF75005">
    <property type="entry name" value="Arabinanase/levansucrase/invertase"/>
    <property type="match status" value="1"/>
</dbReference>
<evidence type="ECO:0000256" key="1">
    <source>
        <dbReference type="ARBA" id="ARBA00009865"/>
    </source>
</evidence>
<dbReference type="Pfam" id="PF04616">
    <property type="entry name" value="Glyco_hydro_43"/>
    <property type="match status" value="1"/>
</dbReference>
<proteinExistence type="inferred from homology"/>
<evidence type="ECO:0000256" key="4">
    <source>
        <dbReference type="ARBA" id="ARBA00023277"/>
    </source>
</evidence>
<evidence type="ECO:0000256" key="7">
    <source>
        <dbReference type="RuleBase" id="RU361187"/>
    </source>
</evidence>
<dbReference type="CDD" id="cd08990">
    <property type="entry name" value="GH43_AXH_like"/>
    <property type="match status" value="1"/>
</dbReference>
<keyword evidence="4" id="KW-0119">Carbohydrate metabolism</keyword>
<keyword evidence="3 7" id="KW-0378">Hydrolase</keyword>
<dbReference type="InterPro" id="IPR023296">
    <property type="entry name" value="Glyco_hydro_beta-prop_sf"/>
</dbReference>
<dbReference type="PANTHER" id="PTHR43772">
    <property type="entry name" value="ENDO-1,4-BETA-XYLANASE"/>
    <property type="match status" value="1"/>
</dbReference>